<dbReference type="PRINTS" id="PR00056">
    <property type="entry name" value="HSFDOMAIN"/>
</dbReference>
<gene>
    <name evidence="7" type="ORF">K7432_011559</name>
</gene>
<accession>A0ABR2WM25</accession>
<dbReference type="EMBL" id="JASJQH010000906">
    <property type="protein sequence ID" value="KAK9762578.1"/>
    <property type="molecule type" value="Genomic_DNA"/>
</dbReference>
<organism evidence="7 8">
    <name type="scientific">Basidiobolus ranarum</name>
    <dbReference type="NCBI Taxonomy" id="34480"/>
    <lineage>
        <taxon>Eukaryota</taxon>
        <taxon>Fungi</taxon>
        <taxon>Fungi incertae sedis</taxon>
        <taxon>Zoopagomycota</taxon>
        <taxon>Entomophthoromycotina</taxon>
        <taxon>Basidiobolomycetes</taxon>
        <taxon>Basidiobolales</taxon>
        <taxon>Basidiobolaceae</taxon>
        <taxon>Basidiobolus</taxon>
    </lineage>
</organism>
<sequence>MNSRNSEYILVAPCQILSLVYGLHIYKAWHYRGKLESFMMLRGRTGKLSIRIPLFVLKLYQILSEQKYTDIIAWEESGTRFIIKDQLTFASKVLPQYYETSKFASFSRQLNIYGFYRVSDQRRTKQCSDTSMIIYSHQHFMRGQPNSLHLIQRMPGPYTQPKSRSPTSEPTTVLKPITSPPSIVTTNLLYLPTIELNARRRIQVFRRVNKRLLRLSSSGTGDYKFEESDYTLYIDLKGIFRIG</sequence>
<dbReference type="InterPro" id="IPR000232">
    <property type="entry name" value="HSF_DNA-bd"/>
</dbReference>
<comment type="similarity">
    <text evidence="4">Belongs to the HSF family.</text>
</comment>
<evidence type="ECO:0000313" key="8">
    <source>
        <dbReference type="Proteomes" id="UP001479436"/>
    </source>
</evidence>
<keyword evidence="8" id="KW-1185">Reference proteome</keyword>
<reference evidence="7 8" key="1">
    <citation type="submission" date="2023-04" db="EMBL/GenBank/DDBJ databases">
        <title>Genome of Basidiobolus ranarum AG-B5.</title>
        <authorList>
            <person name="Stajich J.E."/>
            <person name="Carter-House D."/>
            <person name="Gryganskyi A."/>
        </authorList>
    </citation>
    <scope>NUCLEOTIDE SEQUENCE [LARGE SCALE GENOMIC DNA]</scope>
    <source>
        <strain evidence="7 8">AG-B5</strain>
    </source>
</reference>
<dbReference type="SUPFAM" id="SSF46785">
    <property type="entry name" value="Winged helix' DNA-binding domain"/>
    <property type="match status" value="1"/>
</dbReference>
<protein>
    <recommendedName>
        <fullName evidence="6">HSF-type DNA-binding domain-containing protein</fullName>
    </recommendedName>
</protein>
<feature type="compositionally biased region" description="Polar residues" evidence="5">
    <location>
        <begin position="160"/>
        <end position="171"/>
    </location>
</feature>
<dbReference type="Pfam" id="PF00447">
    <property type="entry name" value="HSF_DNA-bind"/>
    <property type="match status" value="1"/>
</dbReference>
<evidence type="ECO:0000256" key="5">
    <source>
        <dbReference type="SAM" id="MobiDB-lite"/>
    </source>
</evidence>
<comment type="subcellular location">
    <subcellularLocation>
        <location evidence="1">Nucleus</location>
    </subcellularLocation>
</comment>
<name>A0ABR2WM25_9FUNG</name>
<dbReference type="InterPro" id="IPR036388">
    <property type="entry name" value="WH-like_DNA-bd_sf"/>
</dbReference>
<evidence type="ECO:0000259" key="6">
    <source>
        <dbReference type="SMART" id="SM00415"/>
    </source>
</evidence>
<keyword evidence="3" id="KW-0539">Nucleus</keyword>
<dbReference type="InterPro" id="IPR036390">
    <property type="entry name" value="WH_DNA-bd_sf"/>
</dbReference>
<evidence type="ECO:0000313" key="7">
    <source>
        <dbReference type="EMBL" id="KAK9762578.1"/>
    </source>
</evidence>
<dbReference type="PANTHER" id="PTHR10015:SF206">
    <property type="entry name" value="HSF-TYPE DNA-BINDING DOMAIN-CONTAINING PROTEIN"/>
    <property type="match status" value="1"/>
</dbReference>
<keyword evidence="2" id="KW-0238">DNA-binding</keyword>
<dbReference type="SMART" id="SM00415">
    <property type="entry name" value="HSF"/>
    <property type="match status" value="1"/>
</dbReference>
<comment type="caution">
    <text evidence="7">The sequence shown here is derived from an EMBL/GenBank/DDBJ whole genome shotgun (WGS) entry which is preliminary data.</text>
</comment>
<dbReference type="Proteomes" id="UP001479436">
    <property type="component" value="Unassembled WGS sequence"/>
</dbReference>
<feature type="region of interest" description="Disordered" evidence="5">
    <location>
        <begin position="155"/>
        <end position="176"/>
    </location>
</feature>
<dbReference type="Gene3D" id="1.10.10.10">
    <property type="entry name" value="Winged helix-like DNA-binding domain superfamily/Winged helix DNA-binding domain"/>
    <property type="match status" value="1"/>
</dbReference>
<evidence type="ECO:0000256" key="2">
    <source>
        <dbReference type="ARBA" id="ARBA00023125"/>
    </source>
</evidence>
<evidence type="ECO:0000256" key="3">
    <source>
        <dbReference type="ARBA" id="ARBA00023242"/>
    </source>
</evidence>
<dbReference type="PANTHER" id="PTHR10015">
    <property type="entry name" value="HEAT SHOCK TRANSCRIPTION FACTOR"/>
    <property type="match status" value="1"/>
</dbReference>
<feature type="domain" description="HSF-type DNA-binding" evidence="6">
    <location>
        <begin position="51"/>
        <end position="154"/>
    </location>
</feature>
<evidence type="ECO:0000256" key="1">
    <source>
        <dbReference type="ARBA" id="ARBA00004123"/>
    </source>
</evidence>
<evidence type="ECO:0000256" key="4">
    <source>
        <dbReference type="RuleBase" id="RU004020"/>
    </source>
</evidence>
<proteinExistence type="inferred from homology"/>